<dbReference type="InterPro" id="IPR036291">
    <property type="entry name" value="NAD(P)-bd_dom_sf"/>
</dbReference>
<dbReference type="Pfam" id="PF00984">
    <property type="entry name" value="UDPG_MGDP_dh"/>
    <property type="match status" value="1"/>
</dbReference>
<dbReference type="GO" id="GO:0089714">
    <property type="term" value="F:UDP-N-acetyl-D-mannosamine dehydrogenase activity"/>
    <property type="evidence" value="ECO:0007669"/>
    <property type="project" value="UniProtKB-EC"/>
</dbReference>
<dbReference type="InterPro" id="IPR001732">
    <property type="entry name" value="UDP-Glc/GDP-Man_DH_N"/>
</dbReference>
<evidence type="ECO:0000313" key="11">
    <source>
        <dbReference type="Proteomes" id="UP000830729"/>
    </source>
</evidence>
<dbReference type="SUPFAM" id="SSF52413">
    <property type="entry name" value="UDP-glucose/GDP-mannose dehydrogenase C-terminal domain"/>
    <property type="match status" value="1"/>
</dbReference>
<keyword evidence="10" id="KW-0614">Plasmid</keyword>
<keyword evidence="4" id="KW-0560">Oxidoreductase</keyword>
<feature type="domain" description="UDP-glucose/GDP-mannose dehydrogenase C-terminal" evidence="9">
    <location>
        <begin position="335"/>
        <end position="435"/>
    </location>
</feature>
<evidence type="ECO:0000256" key="3">
    <source>
        <dbReference type="ARBA" id="ARBA00016796"/>
    </source>
</evidence>
<evidence type="ECO:0000256" key="1">
    <source>
        <dbReference type="ARBA" id="ARBA00006601"/>
    </source>
</evidence>
<dbReference type="EC" id="1.1.1.336" evidence="2"/>
<proteinExistence type="inferred from homology"/>
<dbReference type="InterPro" id="IPR036220">
    <property type="entry name" value="UDP-Glc/GDP-Man_DH_C_sf"/>
</dbReference>
<evidence type="ECO:0000256" key="6">
    <source>
        <dbReference type="ARBA" id="ARBA00030172"/>
    </source>
</evidence>
<dbReference type="PANTHER" id="PTHR43491:SF2">
    <property type="entry name" value="UDP-N-ACETYL-D-MANNOSAMINE DEHYDROGENASE"/>
    <property type="match status" value="1"/>
</dbReference>
<dbReference type="PIRSF" id="PIRSF500136">
    <property type="entry name" value="UDP_ManNAc_DH"/>
    <property type="match status" value="1"/>
</dbReference>
<name>A0A8U0I0X4_9EURY</name>
<dbReference type="InterPro" id="IPR028359">
    <property type="entry name" value="UDP_ManNAc/GlcNAc_DH"/>
</dbReference>
<geneLocation type="plasmid" evidence="10 11">
    <name>unnamed2</name>
</geneLocation>
<reference evidence="10 11" key="1">
    <citation type="submission" date="2022-04" db="EMBL/GenBank/DDBJ databases">
        <title>Diverse halophilic archaea isolated from saline environments.</title>
        <authorList>
            <person name="Cui H.-L."/>
        </authorList>
    </citation>
    <scope>NUCLEOTIDE SEQUENCE [LARGE SCALE GENOMIC DNA]</scope>
    <source>
        <strain evidence="10 11">XZYJT49</strain>
        <plasmid evidence="10 11">unnamed2</plasmid>
    </source>
</reference>
<evidence type="ECO:0000313" key="10">
    <source>
        <dbReference type="EMBL" id="UPV76857.1"/>
    </source>
</evidence>
<dbReference type="Pfam" id="PF03720">
    <property type="entry name" value="UDPG_MGDP_dh_C"/>
    <property type="match status" value="1"/>
</dbReference>
<dbReference type="Proteomes" id="UP000830729">
    <property type="component" value="Plasmid unnamed2"/>
</dbReference>
<evidence type="ECO:0000259" key="9">
    <source>
        <dbReference type="SMART" id="SM00984"/>
    </source>
</evidence>
<dbReference type="SUPFAM" id="SSF51735">
    <property type="entry name" value="NAD(P)-binding Rossmann-fold domains"/>
    <property type="match status" value="1"/>
</dbReference>
<dbReference type="GO" id="GO:0016628">
    <property type="term" value="F:oxidoreductase activity, acting on the CH-CH group of donors, NAD or NADP as acceptor"/>
    <property type="evidence" value="ECO:0007669"/>
    <property type="project" value="InterPro"/>
</dbReference>
<dbReference type="GeneID" id="72187639"/>
<dbReference type="InterPro" id="IPR008927">
    <property type="entry name" value="6-PGluconate_DH-like_C_sf"/>
</dbReference>
<protein>
    <recommendedName>
        <fullName evidence="3">UDP-N-acetyl-D-mannosamine dehydrogenase</fullName>
        <ecNumber evidence="2">1.1.1.336</ecNumber>
    </recommendedName>
    <alternativeName>
        <fullName evidence="6">UDP-ManNAc 6-dehydrogenase</fullName>
    </alternativeName>
</protein>
<comment type="similarity">
    <text evidence="1 8">Belongs to the UDP-glucose/GDP-mannose dehydrogenase family.</text>
</comment>
<organism evidence="10 11">
    <name type="scientific">Halorussus limi</name>
    <dbReference type="NCBI Taxonomy" id="2938695"/>
    <lineage>
        <taxon>Archaea</taxon>
        <taxon>Methanobacteriati</taxon>
        <taxon>Methanobacteriota</taxon>
        <taxon>Stenosarchaea group</taxon>
        <taxon>Halobacteria</taxon>
        <taxon>Halobacteriales</taxon>
        <taxon>Haladaptataceae</taxon>
        <taxon>Halorussus</taxon>
    </lineage>
</organism>
<evidence type="ECO:0000256" key="2">
    <source>
        <dbReference type="ARBA" id="ARBA00012935"/>
    </source>
</evidence>
<dbReference type="PIRSF" id="PIRSF000124">
    <property type="entry name" value="UDPglc_GDPman_dh"/>
    <property type="match status" value="1"/>
</dbReference>
<dbReference type="Pfam" id="PF03721">
    <property type="entry name" value="UDPG_MGDP_dh_N"/>
    <property type="match status" value="1"/>
</dbReference>
<dbReference type="NCBIfam" id="TIGR03026">
    <property type="entry name" value="NDP-sugDHase"/>
    <property type="match status" value="1"/>
</dbReference>
<keyword evidence="5" id="KW-0520">NAD</keyword>
<evidence type="ECO:0000256" key="7">
    <source>
        <dbReference type="ARBA" id="ARBA00049130"/>
    </source>
</evidence>
<dbReference type="AlphaFoldDB" id="A0A8U0I0X4"/>
<evidence type="ECO:0000256" key="8">
    <source>
        <dbReference type="PIRNR" id="PIRNR000124"/>
    </source>
</evidence>
<accession>A0A8U0I0X4</accession>
<dbReference type="RefSeq" id="WP_248652890.1">
    <property type="nucleotide sequence ID" value="NZ_CP096661.1"/>
</dbReference>
<evidence type="ECO:0000256" key="5">
    <source>
        <dbReference type="ARBA" id="ARBA00023027"/>
    </source>
</evidence>
<dbReference type="Gene3D" id="3.40.50.720">
    <property type="entry name" value="NAD(P)-binding Rossmann-like Domain"/>
    <property type="match status" value="2"/>
</dbReference>
<dbReference type="PANTHER" id="PTHR43491">
    <property type="entry name" value="UDP-N-ACETYL-D-MANNOSAMINE DEHYDROGENASE"/>
    <property type="match status" value="1"/>
</dbReference>
<dbReference type="EMBL" id="CP096661">
    <property type="protein sequence ID" value="UPV76857.1"/>
    <property type="molecule type" value="Genomic_DNA"/>
</dbReference>
<dbReference type="KEGG" id="halx:M0R89_20530"/>
<dbReference type="InterPro" id="IPR014027">
    <property type="entry name" value="UDP-Glc/GDP-Man_DH_C"/>
</dbReference>
<dbReference type="InterPro" id="IPR014026">
    <property type="entry name" value="UDP-Glc/GDP-Man_DH_dimer"/>
</dbReference>
<dbReference type="SUPFAM" id="SSF48179">
    <property type="entry name" value="6-phosphogluconate dehydrogenase C-terminal domain-like"/>
    <property type="match status" value="1"/>
</dbReference>
<sequence>MSSYNENTDRTSVMDREEATPKSVPVCLVGLGYVGLPLAVEFDHAGQRVLGYDIDEERIERLRRGEDVTEEVGDAAIAESDVQFTADPAAIADAEYVCITVPTPVDEFQNPDFRYVEQAGHTVGEHLTPDTTVVLESTVYPGATRDVLVPALEAASGLAADEEFHVAYSPERTSPGDDDHGIREVVKVVGADDPDVREDVAALYESVVGAGVHRVSSIEAAEAAKCIENVQRDINIALVNELSIVFHQMGLDTQEVLDAARTKWNFHDYSPGLVGGHCIPVDPFYFAYGSEMQGYTPKLTLKGREINEYMPKHVGEVTLKALNDAGKVLRESEVLVLGLAYKPNVADIRTSEVQGVIDVLREYDVDVAGYDPHADDDAMRDHFDIEVRESPSFEDADCVLVATAHDTFERLDLAAAADAAADDPVLMDVNGTFDAETAEDGGFVYRRL</sequence>
<evidence type="ECO:0000256" key="4">
    <source>
        <dbReference type="ARBA" id="ARBA00023002"/>
    </source>
</evidence>
<dbReference type="GO" id="GO:0000271">
    <property type="term" value="P:polysaccharide biosynthetic process"/>
    <property type="evidence" value="ECO:0007669"/>
    <property type="project" value="InterPro"/>
</dbReference>
<comment type="catalytic activity">
    <reaction evidence="7">
        <text>UDP-N-acetyl-alpha-D-mannosamine + 2 NAD(+) + H2O = UDP-N-acetyl-alpha-D-mannosaminouronate + 2 NADH + 3 H(+)</text>
        <dbReference type="Rhea" id="RHEA:25780"/>
        <dbReference type="ChEBI" id="CHEBI:15377"/>
        <dbReference type="ChEBI" id="CHEBI:15378"/>
        <dbReference type="ChEBI" id="CHEBI:57540"/>
        <dbReference type="ChEBI" id="CHEBI:57945"/>
        <dbReference type="ChEBI" id="CHEBI:68623"/>
        <dbReference type="ChEBI" id="CHEBI:70731"/>
        <dbReference type="EC" id="1.1.1.336"/>
    </reaction>
</comment>
<dbReference type="GO" id="GO:0051287">
    <property type="term" value="F:NAD binding"/>
    <property type="evidence" value="ECO:0007669"/>
    <property type="project" value="InterPro"/>
</dbReference>
<dbReference type="InterPro" id="IPR017476">
    <property type="entry name" value="UDP-Glc/GDP-Man"/>
</dbReference>
<gene>
    <name evidence="10" type="ORF">M0R89_20530</name>
</gene>
<dbReference type="SMART" id="SM00984">
    <property type="entry name" value="UDPG_MGDP_dh_C"/>
    <property type="match status" value="1"/>
</dbReference>
<keyword evidence="11" id="KW-1185">Reference proteome</keyword>